<dbReference type="Gene3D" id="1.10.287.1040">
    <property type="entry name" value="Exonuclease VII, small subunit"/>
    <property type="match status" value="1"/>
</dbReference>
<evidence type="ECO:0000256" key="4">
    <source>
        <dbReference type="ARBA" id="ARBA00022801"/>
    </source>
</evidence>
<comment type="catalytic activity">
    <reaction evidence="6">
        <text>Exonucleolytic cleavage in either 5'- to 3'- or 3'- to 5'-direction to yield nucleoside 5'-phosphates.</text>
        <dbReference type="EC" id="3.1.11.6"/>
    </reaction>
</comment>
<protein>
    <recommendedName>
        <fullName evidence="6">Exodeoxyribonuclease 7 small subunit</fullName>
        <ecNumber evidence="6">3.1.11.6</ecNumber>
    </recommendedName>
    <alternativeName>
        <fullName evidence="6">Exodeoxyribonuclease VII small subunit</fullName>
        <shortName evidence="6">Exonuclease VII small subunit</shortName>
    </alternativeName>
</protein>
<dbReference type="AlphaFoldDB" id="A0A2M8KWU7"/>
<evidence type="ECO:0000256" key="5">
    <source>
        <dbReference type="ARBA" id="ARBA00022839"/>
    </source>
</evidence>
<comment type="function">
    <text evidence="6">Bidirectionally degrades single-stranded DNA into large acid-insoluble oligonucleotides, which are then degraded further into small acid-soluble oligonucleotides.</text>
</comment>
<evidence type="ECO:0000313" key="8">
    <source>
        <dbReference type="EMBL" id="PJE64362.1"/>
    </source>
</evidence>
<dbReference type="SUPFAM" id="SSF116842">
    <property type="entry name" value="XseB-like"/>
    <property type="match status" value="1"/>
</dbReference>
<keyword evidence="5 6" id="KW-0269">Exonuclease</keyword>
<comment type="similarity">
    <text evidence="1 6">Belongs to the XseB family.</text>
</comment>
<dbReference type="EC" id="3.1.11.6" evidence="6"/>
<comment type="caution">
    <text evidence="8">The sequence shown here is derived from an EMBL/GenBank/DDBJ whole genome shotgun (WGS) entry which is preliminary data.</text>
</comment>
<dbReference type="GO" id="GO:0009318">
    <property type="term" value="C:exodeoxyribonuclease VII complex"/>
    <property type="evidence" value="ECO:0007669"/>
    <property type="project" value="UniProtKB-UniRule"/>
</dbReference>
<dbReference type="Proteomes" id="UP000229098">
    <property type="component" value="Unassembled WGS sequence"/>
</dbReference>
<dbReference type="InterPro" id="IPR003761">
    <property type="entry name" value="Exonuc_VII_S"/>
</dbReference>
<dbReference type="EMBL" id="PFEF01000006">
    <property type="protein sequence ID" value="PJE64362.1"/>
    <property type="molecule type" value="Genomic_DNA"/>
</dbReference>
<dbReference type="GO" id="GO:0006308">
    <property type="term" value="P:DNA catabolic process"/>
    <property type="evidence" value="ECO:0007669"/>
    <property type="project" value="UniProtKB-UniRule"/>
</dbReference>
<accession>A0A2M8KWU7</accession>
<name>A0A2M8KWU7_9BACT</name>
<keyword evidence="3 6" id="KW-0540">Nuclease</keyword>
<comment type="subcellular location">
    <subcellularLocation>
        <location evidence="6">Cytoplasm</location>
    </subcellularLocation>
</comment>
<dbReference type="InterPro" id="IPR037004">
    <property type="entry name" value="Exonuc_VII_ssu_sf"/>
</dbReference>
<evidence type="ECO:0000256" key="6">
    <source>
        <dbReference type="HAMAP-Rule" id="MF_00337"/>
    </source>
</evidence>
<feature type="coiled-coil region" evidence="7">
    <location>
        <begin position="4"/>
        <end position="69"/>
    </location>
</feature>
<evidence type="ECO:0000313" key="9">
    <source>
        <dbReference type="Proteomes" id="UP000229098"/>
    </source>
</evidence>
<evidence type="ECO:0000256" key="3">
    <source>
        <dbReference type="ARBA" id="ARBA00022722"/>
    </source>
</evidence>
<evidence type="ECO:0000256" key="7">
    <source>
        <dbReference type="SAM" id="Coils"/>
    </source>
</evidence>
<keyword evidence="2 6" id="KW-0963">Cytoplasm</keyword>
<keyword evidence="7" id="KW-0175">Coiled coil</keyword>
<keyword evidence="4 6" id="KW-0378">Hydrolase</keyword>
<reference evidence="9" key="1">
    <citation type="submission" date="2017-09" db="EMBL/GenBank/DDBJ databases">
        <title>Depth-based differentiation of microbial function through sediment-hosted aquifers and enrichment of novel symbionts in the deep terrestrial subsurface.</title>
        <authorList>
            <person name="Probst A.J."/>
            <person name="Ladd B."/>
            <person name="Jarett J.K."/>
            <person name="Geller-Mcgrath D.E."/>
            <person name="Sieber C.M.K."/>
            <person name="Emerson J.B."/>
            <person name="Anantharaman K."/>
            <person name="Thomas B.C."/>
            <person name="Malmstrom R."/>
            <person name="Stieglmeier M."/>
            <person name="Klingl A."/>
            <person name="Woyke T."/>
            <person name="Ryan C.M."/>
            <person name="Banfield J.F."/>
        </authorList>
    </citation>
    <scope>NUCLEOTIDE SEQUENCE [LARGE SCALE GENOMIC DNA]</scope>
</reference>
<dbReference type="Pfam" id="PF02609">
    <property type="entry name" value="Exonuc_VII_S"/>
    <property type="match status" value="1"/>
</dbReference>
<sequence length="72" mass="8475">MKDKQKLEHSLKQLEVIVEELNGKDVDVETGLAKFKEGVDLITFCRHELKAAENEFKKLRMELDQEEDKEEQ</sequence>
<dbReference type="GO" id="GO:0008855">
    <property type="term" value="F:exodeoxyribonuclease VII activity"/>
    <property type="evidence" value="ECO:0007669"/>
    <property type="project" value="UniProtKB-UniRule"/>
</dbReference>
<evidence type="ECO:0000256" key="1">
    <source>
        <dbReference type="ARBA" id="ARBA00009998"/>
    </source>
</evidence>
<organism evidence="8 9">
    <name type="scientific">Candidatus Ryanbacteria bacterium CG10_big_fil_rev_8_21_14_0_10_43_42</name>
    <dbReference type="NCBI Taxonomy" id="1974864"/>
    <lineage>
        <taxon>Bacteria</taxon>
        <taxon>Candidatus Ryaniibacteriota</taxon>
    </lineage>
</organism>
<dbReference type="NCBIfam" id="TIGR01280">
    <property type="entry name" value="xseB"/>
    <property type="match status" value="1"/>
</dbReference>
<dbReference type="GO" id="GO:0005737">
    <property type="term" value="C:cytoplasm"/>
    <property type="evidence" value="ECO:0007669"/>
    <property type="project" value="UniProtKB-SubCell"/>
</dbReference>
<gene>
    <name evidence="6 8" type="primary">xseB</name>
    <name evidence="8" type="ORF">COU90_02830</name>
</gene>
<evidence type="ECO:0000256" key="2">
    <source>
        <dbReference type="ARBA" id="ARBA00022490"/>
    </source>
</evidence>
<proteinExistence type="inferred from homology"/>
<dbReference type="HAMAP" id="MF_00337">
    <property type="entry name" value="Exonuc_7_S"/>
    <property type="match status" value="1"/>
</dbReference>
<comment type="subunit">
    <text evidence="6">Heterooligomer composed of large and small subunits.</text>
</comment>